<evidence type="ECO:0000313" key="2">
    <source>
        <dbReference type="EMBL" id="RLK57463.1"/>
    </source>
</evidence>
<dbReference type="OrthoDB" id="9892750at2"/>
<name>A0A498CK86_9GAMM</name>
<reference evidence="2 3" key="1">
    <citation type="submission" date="2018-10" db="EMBL/GenBank/DDBJ databases">
        <title>Comparative analysis of microorganisms from saline springs in Andes Mountain Range, Colombia.</title>
        <authorList>
            <person name="Rubin E."/>
        </authorList>
    </citation>
    <scope>NUCLEOTIDE SEQUENCE [LARGE SCALE GENOMIC DNA]</scope>
    <source>
        <strain evidence="2 3">USBA GBX 843</strain>
    </source>
</reference>
<protein>
    <submittedName>
        <fullName evidence="2">Uncharacterized protein</fullName>
    </submittedName>
</protein>
<dbReference type="EMBL" id="RCDC01000004">
    <property type="protein sequence ID" value="RLK57463.1"/>
    <property type="molecule type" value="Genomic_DNA"/>
</dbReference>
<sequence length="77" mass="8284">MENDQVFKIPLEPQPGKTTTINNPNGRDVDVTVHFHSGSSVTFLLLANGSFSFITQGDVGEIDMHVRPTLSGPTSVS</sequence>
<dbReference type="Proteomes" id="UP000274786">
    <property type="component" value="Unassembled WGS sequence"/>
</dbReference>
<organism evidence="2 3">
    <name type="scientific">Stenotrophomonas rhizophila</name>
    <dbReference type="NCBI Taxonomy" id="216778"/>
    <lineage>
        <taxon>Bacteria</taxon>
        <taxon>Pseudomonadati</taxon>
        <taxon>Pseudomonadota</taxon>
        <taxon>Gammaproteobacteria</taxon>
        <taxon>Lysobacterales</taxon>
        <taxon>Lysobacteraceae</taxon>
        <taxon>Stenotrophomonas</taxon>
    </lineage>
</organism>
<accession>A0A498CK86</accession>
<feature type="compositionally biased region" description="Polar residues" evidence="1">
    <location>
        <begin position="16"/>
        <end position="25"/>
    </location>
</feature>
<dbReference type="AlphaFoldDB" id="A0A498CK86"/>
<gene>
    <name evidence="2" type="ORF">BCL79_1869</name>
</gene>
<evidence type="ECO:0000313" key="3">
    <source>
        <dbReference type="Proteomes" id="UP000274786"/>
    </source>
</evidence>
<comment type="caution">
    <text evidence="2">The sequence shown here is derived from an EMBL/GenBank/DDBJ whole genome shotgun (WGS) entry which is preliminary data.</text>
</comment>
<evidence type="ECO:0000256" key="1">
    <source>
        <dbReference type="SAM" id="MobiDB-lite"/>
    </source>
</evidence>
<proteinExistence type="predicted"/>
<dbReference type="RefSeq" id="WP_102788552.1">
    <property type="nucleotide sequence ID" value="NZ_RCDC01000004.1"/>
</dbReference>
<feature type="region of interest" description="Disordered" evidence="1">
    <location>
        <begin position="1"/>
        <end position="25"/>
    </location>
</feature>